<feature type="region of interest" description="Disordered" evidence="1">
    <location>
        <begin position="64"/>
        <end position="86"/>
    </location>
</feature>
<dbReference type="InterPro" id="IPR001387">
    <property type="entry name" value="Cro/C1-type_HTH"/>
</dbReference>
<reference evidence="3" key="1">
    <citation type="journal article" date="2021" name="Proc. Natl. Acad. Sci. U.S.A.">
        <title>A Catalog of Tens of Thousands of Viruses from Human Metagenomes Reveals Hidden Associations with Chronic Diseases.</title>
        <authorList>
            <person name="Tisza M.J."/>
            <person name="Buck C.B."/>
        </authorList>
    </citation>
    <scope>NUCLEOTIDE SEQUENCE</scope>
    <source>
        <strain evidence="3">Ct3R43</strain>
    </source>
</reference>
<sequence length="112" mass="12443">MLNTSMFKERVKTLCKSKGLSQKFVSESTGHGQFFLNDVWLGKRGLSTSDLEIIAATLSTTPAYLTGETDDPAPTGSPDELSSEEKELLELYRSVSPEKQELFRNIIEQLKG</sequence>
<dbReference type="Gene3D" id="1.10.260.40">
    <property type="entry name" value="lambda repressor-like DNA-binding domains"/>
    <property type="match status" value="1"/>
</dbReference>
<evidence type="ECO:0000256" key="1">
    <source>
        <dbReference type="SAM" id="MobiDB-lite"/>
    </source>
</evidence>
<evidence type="ECO:0000259" key="2">
    <source>
        <dbReference type="PROSITE" id="PS50943"/>
    </source>
</evidence>
<dbReference type="CDD" id="cd00093">
    <property type="entry name" value="HTH_XRE"/>
    <property type="match status" value="1"/>
</dbReference>
<dbReference type="PROSITE" id="PS50943">
    <property type="entry name" value="HTH_CROC1"/>
    <property type="match status" value="1"/>
</dbReference>
<dbReference type="EMBL" id="BK016262">
    <property type="protein sequence ID" value="DAG05660.1"/>
    <property type="molecule type" value="Genomic_DNA"/>
</dbReference>
<dbReference type="GO" id="GO:0003677">
    <property type="term" value="F:DNA binding"/>
    <property type="evidence" value="ECO:0007669"/>
    <property type="project" value="InterPro"/>
</dbReference>
<dbReference type="SUPFAM" id="SSF47413">
    <property type="entry name" value="lambda repressor-like DNA-binding domains"/>
    <property type="match status" value="1"/>
</dbReference>
<proteinExistence type="predicted"/>
<dbReference type="InterPro" id="IPR010982">
    <property type="entry name" value="Lambda_DNA-bd_dom_sf"/>
</dbReference>
<organism evidence="3">
    <name type="scientific">Siphoviridae sp. ct3R43</name>
    <dbReference type="NCBI Taxonomy" id="2825321"/>
    <lineage>
        <taxon>Viruses</taxon>
        <taxon>Duplodnaviria</taxon>
        <taxon>Heunggongvirae</taxon>
        <taxon>Uroviricota</taxon>
        <taxon>Caudoviricetes</taxon>
    </lineage>
</organism>
<protein>
    <recommendedName>
        <fullName evidence="2">HTH cro/C1-type domain-containing protein</fullName>
    </recommendedName>
</protein>
<name>A0A8S5VG05_9CAUD</name>
<feature type="domain" description="HTH cro/C1-type" evidence="2">
    <location>
        <begin position="11"/>
        <end position="65"/>
    </location>
</feature>
<evidence type="ECO:0000313" key="3">
    <source>
        <dbReference type="EMBL" id="DAG05660.1"/>
    </source>
</evidence>
<accession>A0A8S5VG05</accession>